<keyword evidence="3" id="KW-1185">Reference proteome</keyword>
<reference evidence="3" key="1">
    <citation type="journal article" date="2019" name="Int. J. Syst. Evol. Microbiol.">
        <title>The Global Catalogue of Microorganisms (GCM) 10K type strain sequencing project: providing services to taxonomists for standard genome sequencing and annotation.</title>
        <authorList>
            <consortium name="The Broad Institute Genomics Platform"/>
            <consortium name="The Broad Institute Genome Sequencing Center for Infectious Disease"/>
            <person name="Wu L."/>
            <person name="Ma J."/>
        </authorList>
    </citation>
    <scope>NUCLEOTIDE SEQUENCE [LARGE SCALE GENOMIC DNA]</scope>
    <source>
        <strain evidence="3">KCTC 52640</strain>
    </source>
</reference>
<protein>
    <submittedName>
        <fullName evidence="2">Uncharacterized protein</fullName>
    </submittedName>
</protein>
<dbReference type="RefSeq" id="WP_380691439.1">
    <property type="nucleotide sequence ID" value="NZ_JBHRSS010000009.1"/>
</dbReference>
<organism evidence="2 3">
    <name type="scientific">Salinisphaera aquimarina</name>
    <dbReference type="NCBI Taxonomy" id="2094031"/>
    <lineage>
        <taxon>Bacteria</taxon>
        <taxon>Pseudomonadati</taxon>
        <taxon>Pseudomonadota</taxon>
        <taxon>Gammaproteobacteria</taxon>
        <taxon>Salinisphaerales</taxon>
        <taxon>Salinisphaeraceae</taxon>
        <taxon>Salinisphaera</taxon>
    </lineage>
</organism>
<comment type="caution">
    <text evidence="2">The sequence shown here is derived from an EMBL/GenBank/DDBJ whole genome shotgun (WGS) entry which is preliminary data.</text>
</comment>
<feature type="region of interest" description="Disordered" evidence="1">
    <location>
        <begin position="1"/>
        <end position="21"/>
    </location>
</feature>
<evidence type="ECO:0000313" key="3">
    <source>
        <dbReference type="Proteomes" id="UP001595462"/>
    </source>
</evidence>
<dbReference type="EMBL" id="JBHRSS010000009">
    <property type="protein sequence ID" value="MFC3105882.1"/>
    <property type="molecule type" value="Genomic_DNA"/>
</dbReference>
<name>A0ABV7EWD7_9GAMM</name>
<gene>
    <name evidence="2" type="ORF">ACFOSU_18590</name>
</gene>
<evidence type="ECO:0000313" key="2">
    <source>
        <dbReference type="EMBL" id="MFC3105882.1"/>
    </source>
</evidence>
<sequence>MNAAHLPAHDTRSGRQAGTRHHQAILVREQDSQHSGSGCCGRLGGCHTELGGAADFSHSRRRMEQIGEIYRALIEAAPDLDLVVVDPRNAVWLYPAVWRAARSHGLGVGATLRSIARAGSPVAIVLDGETLFAGRLPTSVEVVQTVLDRLGARLDA</sequence>
<proteinExistence type="predicted"/>
<accession>A0ABV7EWD7</accession>
<evidence type="ECO:0000256" key="1">
    <source>
        <dbReference type="SAM" id="MobiDB-lite"/>
    </source>
</evidence>
<dbReference type="Proteomes" id="UP001595462">
    <property type="component" value="Unassembled WGS sequence"/>
</dbReference>